<accession>A0A3Q9J680</accession>
<dbReference type="Gene3D" id="3.40.50.1820">
    <property type="entry name" value="alpha/beta hydrolase"/>
    <property type="match status" value="1"/>
</dbReference>
<dbReference type="InterPro" id="IPR029058">
    <property type="entry name" value="AB_hydrolase_fold"/>
</dbReference>
<reference evidence="2 3" key="1">
    <citation type="submission" date="2018-08" db="EMBL/GenBank/DDBJ databases">
        <title>Microbacterium oxydans strain HG3.</title>
        <authorList>
            <person name="ORTET P."/>
        </authorList>
    </citation>
    <scope>NUCLEOTIDE SEQUENCE [LARGE SCALE GENOMIC DNA]</scope>
    <source>
        <strain evidence="2 3">HG3</strain>
    </source>
</reference>
<dbReference type="KEGG" id="moy:CVS54_03597"/>
<dbReference type="Proteomes" id="UP000274841">
    <property type="component" value="Chromosome"/>
</dbReference>
<evidence type="ECO:0000313" key="2">
    <source>
        <dbReference type="EMBL" id="AZS42234.1"/>
    </source>
</evidence>
<evidence type="ECO:0000256" key="1">
    <source>
        <dbReference type="SAM" id="MobiDB-lite"/>
    </source>
</evidence>
<name>A0A3Q9J680_9MICO</name>
<proteinExistence type="predicted"/>
<sequence>MIGVARAHDASVAGGLEIDHGGAIAIDTEQLREVGAHLRTVAARYEEARDSVVTAAEAISSSDAPALRVDIGALRLSGERIGALAAEIENACTGTLLMADAFELVELRAQAEALALTDAAAANDVRARADEMIADDERVGRMADWLVAGWERRRFEGLGDQYDLGGMLPPMFLVGALVGLASGYGKVRPGVAGSEVPGVKAPTSVQVDPVQVTPVKTSTPRAPDDLAGAFRRIPGGGAQVAVEKYTMVGDATRYVAYVAGTQNSLLSLKKGAEPWDMTSNIELYQGATSASYQATLDALAAAGVEPGDRVDVVAHSQGGMIATRLAVESEYEVSMQITAGSPTEPTLREEQTLIQLRHTDDVVSALAAGGSAEGTGSPDSFTASRVGDPGDGVEDLRLKTHGLETYIETAEMVDASTDPRAVALEGYWDELGRAVEVERTEYRAERSG</sequence>
<dbReference type="AlphaFoldDB" id="A0A3Q9J680"/>
<evidence type="ECO:0000313" key="3">
    <source>
        <dbReference type="Proteomes" id="UP000274841"/>
    </source>
</evidence>
<dbReference type="SUPFAM" id="SSF53474">
    <property type="entry name" value="alpha/beta-Hydrolases"/>
    <property type="match status" value="1"/>
</dbReference>
<dbReference type="EMBL" id="CP031422">
    <property type="protein sequence ID" value="AZS42234.1"/>
    <property type="molecule type" value="Genomic_DNA"/>
</dbReference>
<gene>
    <name evidence="2" type="ORF">CVS54_03597</name>
</gene>
<dbReference type="RefSeq" id="WP_127012799.1">
    <property type="nucleotide sequence ID" value="NZ_CP031422.1"/>
</dbReference>
<protein>
    <recommendedName>
        <fullName evidence="4">Alpha/beta hydrolase family protein</fullName>
    </recommendedName>
</protein>
<evidence type="ECO:0008006" key="4">
    <source>
        <dbReference type="Google" id="ProtNLM"/>
    </source>
</evidence>
<feature type="region of interest" description="Disordered" evidence="1">
    <location>
        <begin position="369"/>
        <end position="390"/>
    </location>
</feature>
<organism evidence="2 3">
    <name type="scientific">Microbacterium oxydans</name>
    <dbReference type="NCBI Taxonomy" id="82380"/>
    <lineage>
        <taxon>Bacteria</taxon>
        <taxon>Bacillati</taxon>
        <taxon>Actinomycetota</taxon>
        <taxon>Actinomycetes</taxon>
        <taxon>Micrococcales</taxon>
        <taxon>Microbacteriaceae</taxon>
        <taxon>Microbacterium</taxon>
    </lineage>
</organism>